<protein>
    <recommendedName>
        <fullName evidence="2">J domain-containing protein</fullName>
    </recommendedName>
</protein>
<proteinExistence type="predicted"/>
<dbReference type="PRINTS" id="PR00625">
    <property type="entry name" value="JDOMAIN"/>
</dbReference>
<gene>
    <name evidence="3" type="ORF">AMSG_12089</name>
</gene>
<keyword evidence="4" id="KW-1185">Reference proteome</keyword>
<feature type="region of interest" description="Disordered" evidence="1">
    <location>
        <begin position="132"/>
        <end position="171"/>
    </location>
</feature>
<dbReference type="PANTHER" id="PTHR45168:SF3">
    <property type="entry name" value="DNAJ HEAT SHOCK PROTEIN FAMILY (HSP40) MEMBER B2"/>
    <property type="match status" value="1"/>
</dbReference>
<dbReference type="EMBL" id="GL349467">
    <property type="protein sequence ID" value="KNC51487.1"/>
    <property type="molecule type" value="Genomic_DNA"/>
</dbReference>
<dbReference type="InterPro" id="IPR036869">
    <property type="entry name" value="J_dom_sf"/>
</dbReference>
<dbReference type="GeneID" id="25570004"/>
<dbReference type="InterPro" id="IPR043183">
    <property type="entry name" value="DNJB2/6-like"/>
</dbReference>
<dbReference type="Gene3D" id="1.10.287.110">
    <property type="entry name" value="DnaJ domain"/>
    <property type="match status" value="1"/>
</dbReference>
<dbReference type="InterPro" id="IPR018253">
    <property type="entry name" value="DnaJ_domain_CS"/>
</dbReference>
<dbReference type="AlphaFoldDB" id="A0A0L0DGN1"/>
<feature type="region of interest" description="Disordered" evidence="1">
    <location>
        <begin position="355"/>
        <end position="377"/>
    </location>
</feature>
<dbReference type="RefSeq" id="XP_013756169.1">
    <property type="nucleotide sequence ID" value="XM_013900715.1"/>
</dbReference>
<dbReference type="PANTHER" id="PTHR45168">
    <property type="entry name" value="DNAJ HOMOLOG SUBFAMILY B MEMBER 2"/>
    <property type="match status" value="1"/>
</dbReference>
<sequence length="377" mass="37724">MALALAGDDDELSQLLPATESAAGAWSIIAVPYTSRVWMQLEADRDGEVVHLHDIALVLLAHDHQAATIQAAVDWMLTAEGISAITATDAYRKGALKYHPDKNPSPEAETKFKEISAAYEVLSDAEKRSYYDATGRLPGDDGPPPQPSTTGGRPAASFFASGSGPGPMPPTGFSDPFDLFEQVFGGDVFAAMGVSHPPAAPRTTYSHTSSTTTSSSPMPSHSDPFANFGTIFGGPPFAGGGFGGGGFGGGGFGGGGFGGGGFGGGGFGGGGFGGGGFGGGGFGAPLASSSSFSSSTTGGGRSVSSTSQTINGRTTKTTTIVENGQTTVITEADGVRTTFIDGEAVSSEAISSLPSSSSLATASNSSNMPSGFSSFFG</sequence>
<feature type="region of interest" description="Disordered" evidence="1">
    <location>
        <begin position="288"/>
        <end position="319"/>
    </location>
</feature>
<reference evidence="3 4" key="1">
    <citation type="submission" date="2010-05" db="EMBL/GenBank/DDBJ databases">
        <title>The Genome Sequence of Thecamonas trahens ATCC 50062.</title>
        <authorList>
            <consortium name="The Broad Institute Genome Sequencing Platform"/>
            <person name="Russ C."/>
            <person name="Cuomo C."/>
            <person name="Shea T."/>
            <person name="Young S.K."/>
            <person name="Zeng Q."/>
            <person name="Koehrsen M."/>
            <person name="Haas B."/>
            <person name="Borodovsky M."/>
            <person name="Guigo R."/>
            <person name="Alvarado L."/>
            <person name="Berlin A."/>
            <person name="Bochicchio J."/>
            <person name="Borenstein D."/>
            <person name="Chapman S."/>
            <person name="Chen Z."/>
            <person name="Freedman E."/>
            <person name="Gellesch M."/>
            <person name="Goldberg J."/>
            <person name="Griggs A."/>
            <person name="Gujja S."/>
            <person name="Heilman E."/>
            <person name="Heiman D."/>
            <person name="Hepburn T."/>
            <person name="Howarth C."/>
            <person name="Jen D."/>
            <person name="Larson L."/>
            <person name="Mehta T."/>
            <person name="Park D."/>
            <person name="Pearson M."/>
            <person name="Roberts A."/>
            <person name="Saif S."/>
            <person name="Shenoy N."/>
            <person name="Sisk P."/>
            <person name="Stolte C."/>
            <person name="Sykes S."/>
            <person name="Thomson T."/>
            <person name="Walk T."/>
            <person name="White J."/>
            <person name="Yandava C."/>
            <person name="Burger G."/>
            <person name="Gray M.W."/>
            <person name="Holland P.W.H."/>
            <person name="King N."/>
            <person name="Lang F.B.F."/>
            <person name="Roger A.J."/>
            <person name="Ruiz-Trillo I."/>
            <person name="Lander E."/>
            <person name="Nusbaum C."/>
        </authorList>
    </citation>
    <scope>NUCLEOTIDE SEQUENCE [LARGE SCALE GENOMIC DNA]</scope>
    <source>
        <strain evidence="3 4">ATCC 50062</strain>
    </source>
</reference>
<feature type="region of interest" description="Disordered" evidence="1">
    <location>
        <begin position="200"/>
        <end position="222"/>
    </location>
</feature>
<name>A0A0L0DGN1_THETB</name>
<organism evidence="3 4">
    <name type="scientific">Thecamonas trahens ATCC 50062</name>
    <dbReference type="NCBI Taxonomy" id="461836"/>
    <lineage>
        <taxon>Eukaryota</taxon>
        <taxon>Apusozoa</taxon>
        <taxon>Apusomonadida</taxon>
        <taxon>Apusomonadidae</taxon>
        <taxon>Thecamonas</taxon>
    </lineage>
</organism>
<dbReference type="eggNOG" id="KOG0714">
    <property type="taxonomic scope" value="Eukaryota"/>
</dbReference>
<feature type="compositionally biased region" description="Low complexity" evidence="1">
    <location>
        <begin position="203"/>
        <end position="222"/>
    </location>
</feature>
<evidence type="ECO:0000313" key="4">
    <source>
        <dbReference type="Proteomes" id="UP000054408"/>
    </source>
</evidence>
<dbReference type="GO" id="GO:0051082">
    <property type="term" value="F:unfolded protein binding"/>
    <property type="evidence" value="ECO:0007669"/>
    <property type="project" value="InterPro"/>
</dbReference>
<evidence type="ECO:0000259" key="2">
    <source>
        <dbReference type="PROSITE" id="PS50076"/>
    </source>
</evidence>
<dbReference type="CDD" id="cd06257">
    <property type="entry name" value="DnaJ"/>
    <property type="match status" value="1"/>
</dbReference>
<dbReference type="SUPFAM" id="SSF46565">
    <property type="entry name" value="Chaperone J-domain"/>
    <property type="match status" value="1"/>
</dbReference>
<dbReference type="PROSITE" id="PS00636">
    <property type="entry name" value="DNAJ_1"/>
    <property type="match status" value="1"/>
</dbReference>
<feature type="compositionally biased region" description="Polar residues" evidence="1">
    <location>
        <begin position="302"/>
        <end position="313"/>
    </location>
</feature>
<feature type="domain" description="J" evidence="2">
    <location>
        <begin position="71"/>
        <end position="135"/>
    </location>
</feature>
<dbReference type="SMART" id="SM00271">
    <property type="entry name" value="DnaJ"/>
    <property type="match status" value="1"/>
</dbReference>
<accession>A0A0L0DGN1</accession>
<dbReference type="PROSITE" id="PS50076">
    <property type="entry name" value="DNAJ_2"/>
    <property type="match status" value="1"/>
</dbReference>
<evidence type="ECO:0000313" key="3">
    <source>
        <dbReference type="EMBL" id="KNC51487.1"/>
    </source>
</evidence>
<dbReference type="Pfam" id="PF00226">
    <property type="entry name" value="DnaJ"/>
    <property type="match status" value="1"/>
</dbReference>
<dbReference type="OrthoDB" id="552049at2759"/>
<dbReference type="Proteomes" id="UP000054408">
    <property type="component" value="Unassembled WGS sequence"/>
</dbReference>
<feature type="compositionally biased region" description="Low complexity" evidence="1">
    <location>
        <begin position="151"/>
        <end position="162"/>
    </location>
</feature>
<evidence type="ECO:0000256" key="1">
    <source>
        <dbReference type="SAM" id="MobiDB-lite"/>
    </source>
</evidence>
<dbReference type="GO" id="GO:0030544">
    <property type="term" value="F:Hsp70 protein binding"/>
    <property type="evidence" value="ECO:0007669"/>
    <property type="project" value="InterPro"/>
</dbReference>
<dbReference type="STRING" id="461836.A0A0L0DGN1"/>
<dbReference type="InterPro" id="IPR001623">
    <property type="entry name" value="DnaJ_domain"/>
</dbReference>